<evidence type="ECO:0000313" key="3">
    <source>
        <dbReference type="Proteomes" id="UP000013827"/>
    </source>
</evidence>
<keyword evidence="1" id="KW-0472">Membrane</keyword>
<accession>A0A0D3I9D7</accession>
<evidence type="ECO:0000313" key="2">
    <source>
        <dbReference type="EnsemblProtists" id="EOD07872"/>
    </source>
</evidence>
<feature type="transmembrane region" description="Helical" evidence="1">
    <location>
        <begin position="86"/>
        <end position="107"/>
    </location>
</feature>
<dbReference type="Proteomes" id="UP000013827">
    <property type="component" value="Unassembled WGS sequence"/>
</dbReference>
<feature type="transmembrane region" description="Helical" evidence="1">
    <location>
        <begin position="114"/>
        <end position="134"/>
    </location>
</feature>
<reference evidence="2" key="2">
    <citation type="submission" date="2024-10" db="UniProtKB">
        <authorList>
            <consortium name="EnsemblProtists"/>
        </authorList>
    </citation>
    <scope>IDENTIFICATION</scope>
</reference>
<keyword evidence="1" id="KW-1133">Transmembrane helix</keyword>
<sequence length="176" mass="18059">MDDSRLIGVSPLKLSKRASTDVAFVFVFLLSVGAAVACGLHGAANGDLEALTSPPEGCGPKPGAGVARRLLASAPDPVPTTILRHAWYLLPLTAIVAAAGGGMVLALRSCARPFVYSSMALIPISMASSGAAVLSQSPPLGYIMFGVAALYVLLLWCSRRGLRLCAALLENAAVVL</sequence>
<dbReference type="RefSeq" id="XP_005760301.1">
    <property type="nucleotide sequence ID" value="XM_005760244.1"/>
</dbReference>
<keyword evidence="3" id="KW-1185">Reference proteome</keyword>
<dbReference type="AlphaFoldDB" id="A0A0D3I9D7"/>
<keyword evidence="1" id="KW-0812">Transmembrane</keyword>
<name>A0A0D3I9D7_EMIH1</name>
<reference evidence="3" key="1">
    <citation type="journal article" date="2013" name="Nature">
        <title>Pan genome of the phytoplankton Emiliania underpins its global distribution.</title>
        <authorList>
            <person name="Read B.A."/>
            <person name="Kegel J."/>
            <person name="Klute M.J."/>
            <person name="Kuo A."/>
            <person name="Lefebvre S.C."/>
            <person name="Maumus F."/>
            <person name="Mayer C."/>
            <person name="Miller J."/>
            <person name="Monier A."/>
            <person name="Salamov A."/>
            <person name="Young J."/>
            <person name="Aguilar M."/>
            <person name="Claverie J.M."/>
            <person name="Frickenhaus S."/>
            <person name="Gonzalez K."/>
            <person name="Herman E.K."/>
            <person name="Lin Y.C."/>
            <person name="Napier J."/>
            <person name="Ogata H."/>
            <person name="Sarno A.F."/>
            <person name="Shmutz J."/>
            <person name="Schroeder D."/>
            <person name="de Vargas C."/>
            <person name="Verret F."/>
            <person name="von Dassow P."/>
            <person name="Valentin K."/>
            <person name="Van de Peer Y."/>
            <person name="Wheeler G."/>
            <person name="Dacks J.B."/>
            <person name="Delwiche C.F."/>
            <person name="Dyhrman S.T."/>
            <person name="Glockner G."/>
            <person name="John U."/>
            <person name="Richards T."/>
            <person name="Worden A.Z."/>
            <person name="Zhang X."/>
            <person name="Grigoriev I.V."/>
            <person name="Allen A.E."/>
            <person name="Bidle K."/>
            <person name="Borodovsky M."/>
            <person name="Bowler C."/>
            <person name="Brownlee C."/>
            <person name="Cock J.M."/>
            <person name="Elias M."/>
            <person name="Gladyshev V.N."/>
            <person name="Groth M."/>
            <person name="Guda C."/>
            <person name="Hadaegh A."/>
            <person name="Iglesias-Rodriguez M.D."/>
            <person name="Jenkins J."/>
            <person name="Jones B.M."/>
            <person name="Lawson T."/>
            <person name="Leese F."/>
            <person name="Lindquist E."/>
            <person name="Lobanov A."/>
            <person name="Lomsadze A."/>
            <person name="Malik S.B."/>
            <person name="Marsh M.E."/>
            <person name="Mackinder L."/>
            <person name="Mock T."/>
            <person name="Mueller-Roeber B."/>
            <person name="Pagarete A."/>
            <person name="Parker M."/>
            <person name="Probert I."/>
            <person name="Quesneville H."/>
            <person name="Raines C."/>
            <person name="Rensing S.A."/>
            <person name="Riano-Pachon D.M."/>
            <person name="Richier S."/>
            <person name="Rokitta S."/>
            <person name="Shiraiwa Y."/>
            <person name="Soanes D.M."/>
            <person name="van der Giezen M."/>
            <person name="Wahlund T.M."/>
            <person name="Williams B."/>
            <person name="Wilson W."/>
            <person name="Wolfe G."/>
            <person name="Wurch L.L."/>
        </authorList>
    </citation>
    <scope>NUCLEOTIDE SEQUENCE</scope>
</reference>
<feature type="transmembrane region" description="Helical" evidence="1">
    <location>
        <begin position="140"/>
        <end position="157"/>
    </location>
</feature>
<protein>
    <submittedName>
        <fullName evidence="2">Uncharacterized protein</fullName>
    </submittedName>
</protein>
<feature type="transmembrane region" description="Helical" evidence="1">
    <location>
        <begin position="21"/>
        <end position="44"/>
    </location>
</feature>
<dbReference type="GeneID" id="17254023"/>
<dbReference type="KEGG" id="ehx:EMIHUDRAFT_258426"/>
<organism evidence="2 3">
    <name type="scientific">Emiliania huxleyi (strain CCMP1516)</name>
    <dbReference type="NCBI Taxonomy" id="280463"/>
    <lineage>
        <taxon>Eukaryota</taxon>
        <taxon>Haptista</taxon>
        <taxon>Haptophyta</taxon>
        <taxon>Prymnesiophyceae</taxon>
        <taxon>Isochrysidales</taxon>
        <taxon>Noelaerhabdaceae</taxon>
        <taxon>Emiliania</taxon>
    </lineage>
</organism>
<dbReference type="HOGENOM" id="CLU_1529096_0_0_1"/>
<evidence type="ECO:0000256" key="1">
    <source>
        <dbReference type="SAM" id="Phobius"/>
    </source>
</evidence>
<proteinExistence type="predicted"/>
<dbReference type="EnsemblProtists" id="EOD07872">
    <property type="protein sequence ID" value="EOD07872"/>
    <property type="gene ID" value="EMIHUDRAFT_258426"/>
</dbReference>